<keyword evidence="1" id="KW-0732">Signal</keyword>
<feature type="signal peptide" evidence="1">
    <location>
        <begin position="1"/>
        <end position="19"/>
    </location>
</feature>
<feature type="chain" id="PRO_5030953879" description="Lipoprotein" evidence="1">
    <location>
        <begin position="20"/>
        <end position="122"/>
    </location>
</feature>
<reference evidence="2 3" key="1">
    <citation type="submission" date="2020-08" db="EMBL/GenBank/DDBJ databases">
        <title>Genomic Encyclopedia of Type Strains, Phase IV (KMG-IV): sequencing the most valuable type-strain genomes for metagenomic binning, comparative biology and taxonomic classification.</title>
        <authorList>
            <person name="Goeker M."/>
        </authorList>
    </citation>
    <scope>NUCLEOTIDE SEQUENCE [LARGE SCALE GENOMIC DNA]</scope>
    <source>
        <strain evidence="2 3">DSM 23960</strain>
    </source>
</reference>
<accession>A0A7W6JAT0</accession>
<keyword evidence="3" id="KW-1185">Reference proteome</keyword>
<evidence type="ECO:0000256" key="1">
    <source>
        <dbReference type="SAM" id="SignalP"/>
    </source>
</evidence>
<proteinExistence type="predicted"/>
<evidence type="ECO:0008006" key="4">
    <source>
        <dbReference type="Google" id="ProtNLM"/>
    </source>
</evidence>
<name>A0A7W6JAT0_9CAUL</name>
<evidence type="ECO:0000313" key="3">
    <source>
        <dbReference type="Proteomes" id="UP000529946"/>
    </source>
</evidence>
<dbReference type="AlphaFoldDB" id="A0A7W6JAT0"/>
<organism evidence="2 3">
    <name type="scientific">Brevundimonas lenta</name>
    <dbReference type="NCBI Taxonomy" id="424796"/>
    <lineage>
        <taxon>Bacteria</taxon>
        <taxon>Pseudomonadati</taxon>
        <taxon>Pseudomonadota</taxon>
        <taxon>Alphaproteobacteria</taxon>
        <taxon>Caulobacterales</taxon>
        <taxon>Caulobacteraceae</taxon>
        <taxon>Brevundimonas</taxon>
    </lineage>
</organism>
<dbReference type="EMBL" id="JACIDM010000001">
    <property type="protein sequence ID" value="MBB4081699.1"/>
    <property type="molecule type" value="Genomic_DNA"/>
</dbReference>
<protein>
    <recommendedName>
        <fullName evidence="4">Lipoprotein</fullName>
    </recommendedName>
</protein>
<comment type="caution">
    <text evidence="2">The sequence shown here is derived from an EMBL/GenBank/DDBJ whole genome shotgun (WGS) entry which is preliminary data.</text>
</comment>
<evidence type="ECO:0000313" key="2">
    <source>
        <dbReference type="EMBL" id="MBB4081699.1"/>
    </source>
</evidence>
<dbReference type="PROSITE" id="PS51257">
    <property type="entry name" value="PROKAR_LIPOPROTEIN"/>
    <property type="match status" value="1"/>
</dbReference>
<gene>
    <name evidence="2" type="ORF">GGR12_000538</name>
</gene>
<dbReference type="RefSeq" id="WP_183202628.1">
    <property type="nucleotide sequence ID" value="NZ_BAAAER010000002.1"/>
</dbReference>
<sequence length="122" mass="12870">MKKSIAAALCASLALAACASSPESIEATYISPATYGSLDCAQLEQELIRVGNRVNVVTGRQRSQAQNDAMVMGVGLVLFWPALFFLKGNGGATELGQLKGEYDALHANATEKRCGFEARTAS</sequence>
<dbReference type="Proteomes" id="UP000529946">
    <property type="component" value="Unassembled WGS sequence"/>
</dbReference>